<name>X0V893_9ZZZZ</name>
<evidence type="ECO:0000313" key="2">
    <source>
        <dbReference type="EMBL" id="GAG14379.1"/>
    </source>
</evidence>
<sequence length="64" mass="6677">MAKQGGKVLNFIAWLTGVIVSLAVGFALIGGTIAVPYIGVVNEIAGWVVVVTTIISLILVILRQ</sequence>
<proteinExistence type="predicted"/>
<keyword evidence="1" id="KW-0472">Membrane</keyword>
<feature type="transmembrane region" description="Helical" evidence="1">
    <location>
        <begin position="44"/>
        <end position="62"/>
    </location>
</feature>
<comment type="caution">
    <text evidence="2">The sequence shown here is derived from an EMBL/GenBank/DDBJ whole genome shotgun (WGS) entry which is preliminary data.</text>
</comment>
<gene>
    <name evidence="2" type="ORF">S01H1_55756</name>
</gene>
<organism evidence="2">
    <name type="scientific">marine sediment metagenome</name>
    <dbReference type="NCBI Taxonomy" id="412755"/>
    <lineage>
        <taxon>unclassified sequences</taxon>
        <taxon>metagenomes</taxon>
        <taxon>ecological metagenomes</taxon>
    </lineage>
</organism>
<evidence type="ECO:0000256" key="1">
    <source>
        <dbReference type="SAM" id="Phobius"/>
    </source>
</evidence>
<feature type="transmembrane region" description="Helical" evidence="1">
    <location>
        <begin position="12"/>
        <end position="38"/>
    </location>
</feature>
<accession>X0V893</accession>
<keyword evidence="1" id="KW-0812">Transmembrane</keyword>
<protein>
    <submittedName>
        <fullName evidence="2">Uncharacterized protein</fullName>
    </submittedName>
</protein>
<dbReference type="EMBL" id="BARS01036258">
    <property type="protein sequence ID" value="GAG14379.1"/>
    <property type="molecule type" value="Genomic_DNA"/>
</dbReference>
<keyword evidence="1" id="KW-1133">Transmembrane helix</keyword>
<dbReference type="AlphaFoldDB" id="X0V893"/>
<reference evidence="2" key="1">
    <citation type="journal article" date="2014" name="Front. Microbiol.">
        <title>High frequency of phylogenetically diverse reductive dehalogenase-homologous genes in deep subseafloor sedimentary metagenomes.</title>
        <authorList>
            <person name="Kawai M."/>
            <person name="Futagami T."/>
            <person name="Toyoda A."/>
            <person name="Takaki Y."/>
            <person name="Nishi S."/>
            <person name="Hori S."/>
            <person name="Arai W."/>
            <person name="Tsubouchi T."/>
            <person name="Morono Y."/>
            <person name="Uchiyama I."/>
            <person name="Ito T."/>
            <person name="Fujiyama A."/>
            <person name="Inagaki F."/>
            <person name="Takami H."/>
        </authorList>
    </citation>
    <scope>NUCLEOTIDE SEQUENCE</scope>
    <source>
        <strain evidence="2">Expedition CK06-06</strain>
    </source>
</reference>